<dbReference type="InterPro" id="IPR006439">
    <property type="entry name" value="HAD-SF_hydro_IA"/>
</dbReference>
<reference evidence="8" key="1">
    <citation type="journal article" date="2019" name="Int. J. Syst. Evol. Microbiol.">
        <title>The Global Catalogue of Microorganisms (GCM) 10K type strain sequencing project: providing services to taxonomists for standard genome sequencing and annotation.</title>
        <authorList>
            <consortium name="The Broad Institute Genomics Platform"/>
            <consortium name="The Broad Institute Genome Sequencing Center for Infectious Disease"/>
            <person name="Wu L."/>
            <person name="Ma J."/>
        </authorList>
    </citation>
    <scope>NUCLEOTIDE SEQUENCE [LARGE SCALE GENOMIC DNA]</scope>
    <source>
        <strain evidence="8">JCM 11650</strain>
    </source>
</reference>
<keyword evidence="8" id="KW-1185">Reference proteome</keyword>
<keyword evidence="3" id="KW-0479">Metal-binding</keyword>
<dbReference type="RefSeq" id="WP_137771362.1">
    <property type="nucleotide sequence ID" value="NZ_BAAAIS010000005.1"/>
</dbReference>
<keyword evidence="7" id="KW-0378">Hydrolase</keyword>
<accession>A0ABW4PUK9</accession>
<comment type="caution">
    <text evidence="7">The sequence shown here is derived from an EMBL/GenBank/DDBJ whole genome shotgun (WGS) entry which is preliminary data.</text>
</comment>
<evidence type="ECO:0000256" key="4">
    <source>
        <dbReference type="ARBA" id="ARBA00022842"/>
    </source>
</evidence>
<comment type="cofactor">
    <cofactor evidence="1">
        <name>Mg(2+)</name>
        <dbReference type="ChEBI" id="CHEBI:18420"/>
    </cofactor>
</comment>
<dbReference type="Gene3D" id="3.40.50.1000">
    <property type="entry name" value="HAD superfamily/HAD-like"/>
    <property type="match status" value="1"/>
</dbReference>
<evidence type="ECO:0000256" key="3">
    <source>
        <dbReference type="ARBA" id="ARBA00022723"/>
    </source>
</evidence>
<dbReference type="NCBIfam" id="TIGR01509">
    <property type="entry name" value="HAD-SF-IA-v3"/>
    <property type="match status" value="1"/>
</dbReference>
<dbReference type="SFLD" id="SFLDS00003">
    <property type="entry name" value="Haloacid_Dehalogenase"/>
    <property type="match status" value="1"/>
</dbReference>
<evidence type="ECO:0000256" key="1">
    <source>
        <dbReference type="ARBA" id="ARBA00001946"/>
    </source>
</evidence>
<dbReference type="Gene3D" id="1.10.150.240">
    <property type="entry name" value="Putative phosphatase, domain 2"/>
    <property type="match status" value="1"/>
</dbReference>
<evidence type="ECO:0000313" key="8">
    <source>
        <dbReference type="Proteomes" id="UP001597280"/>
    </source>
</evidence>
<dbReference type="InterPro" id="IPR023214">
    <property type="entry name" value="HAD_sf"/>
</dbReference>
<name>A0ABW4PUK9_9MICO</name>
<protein>
    <submittedName>
        <fullName evidence="7">HAD family hydrolase</fullName>
    </submittedName>
</protein>
<evidence type="ECO:0000313" key="7">
    <source>
        <dbReference type="EMBL" id="MFD1833857.1"/>
    </source>
</evidence>
<proteinExistence type="inferred from homology"/>
<evidence type="ECO:0000256" key="6">
    <source>
        <dbReference type="SAM" id="MobiDB-lite"/>
    </source>
</evidence>
<comment type="similarity">
    <text evidence="2">Belongs to the HAD-like hydrolase superfamily. CbbY/CbbZ/Gph/YieH family.</text>
</comment>
<dbReference type="InterPro" id="IPR023198">
    <property type="entry name" value="PGP-like_dom2"/>
</dbReference>
<evidence type="ECO:0000256" key="2">
    <source>
        <dbReference type="ARBA" id="ARBA00006171"/>
    </source>
</evidence>
<evidence type="ECO:0000256" key="5">
    <source>
        <dbReference type="ARBA" id="ARBA00023277"/>
    </source>
</evidence>
<dbReference type="InterPro" id="IPR036412">
    <property type="entry name" value="HAD-like_sf"/>
</dbReference>
<gene>
    <name evidence="7" type="ORF">ACFSDA_02110</name>
</gene>
<keyword evidence="5" id="KW-0119">Carbohydrate metabolism</keyword>
<keyword evidence="4" id="KW-0460">Magnesium</keyword>
<dbReference type="PANTHER" id="PTHR46193:SF18">
    <property type="entry name" value="HEXITOL PHOSPHATASE B"/>
    <property type="match status" value="1"/>
</dbReference>
<dbReference type="EMBL" id="JBHUFL010000001">
    <property type="protein sequence ID" value="MFD1833857.1"/>
    <property type="molecule type" value="Genomic_DNA"/>
</dbReference>
<dbReference type="SFLD" id="SFLDG01129">
    <property type="entry name" value="C1.5:_HAD__Beta-PGM__Phosphata"/>
    <property type="match status" value="1"/>
</dbReference>
<dbReference type="GO" id="GO:0016787">
    <property type="term" value="F:hydrolase activity"/>
    <property type="evidence" value="ECO:0007669"/>
    <property type="project" value="UniProtKB-KW"/>
</dbReference>
<feature type="region of interest" description="Disordered" evidence="6">
    <location>
        <begin position="84"/>
        <end position="103"/>
    </location>
</feature>
<dbReference type="Pfam" id="PF00702">
    <property type="entry name" value="Hydrolase"/>
    <property type="match status" value="1"/>
</dbReference>
<organism evidence="7 8">
    <name type="scientific">Brachybacterium rhamnosum</name>
    <dbReference type="NCBI Taxonomy" id="173361"/>
    <lineage>
        <taxon>Bacteria</taxon>
        <taxon>Bacillati</taxon>
        <taxon>Actinomycetota</taxon>
        <taxon>Actinomycetes</taxon>
        <taxon>Micrococcales</taxon>
        <taxon>Dermabacteraceae</taxon>
        <taxon>Brachybacterium</taxon>
    </lineage>
</organism>
<dbReference type="Proteomes" id="UP001597280">
    <property type="component" value="Unassembled WGS sequence"/>
</dbReference>
<dbReference type="PANTHER" id="PTHR46193">
    <property type="entry name" value="6-PHOSPHOGLUCONATE PHOSPHATASE"/>
    <property type="match status" value="1"/>
</dbReference>
<dbReference type="InterPro" id="IPR051600">
    <property type="entry name" value="Beta-PGM-like"/>
</dbReference>
<dbReference type="SUPFAM" id="SSF56784">
    <property type="entry name" value="HAD-like"/>
    <property type="match status" value="1"/>
</dbReference>
<sequence>MDRVNAEQTRPEPDFTAHLFDLDGVITPTAEVHMRAWAEMFDAFLRSRGVVEPYTERDYFAHVDGRPRYDGVRELLASRGITIPEGADEDPADQAPGEETVRGLGNRKNDRVLALIRTEGVAPYPGTVAYLDALPAGARLAVVSSSRNAEEVLRGAELRDRFEVVVDGMVAAAEGLPGKPAPDTFVRAAELLGVAVGDAVVYEDAVSGVAAGAAGGFGAVIGVDRGAGHEALHGAGATRVVDDLDALVPSASSDATEAGR</sequence>